<reference evidence="1 2" key="1">
    <citation type="journal article" date="2014" name="Genome Announc.">
        <title>Draft Genome Sequence of Enterobacter cloacae Strain S611.</title>
        <authorList>
            <person name="Wang D."/>
            <person name="Han C.S."/>
            <person name="Dichosa A.E."/>
            <person name="Gleasner C.D."/>
            <person name="Johnson S.L."/>
            <person name="Daligault H.E."/>
            <person name="Davenport K.W."/>
            <person name="Li P.E."/>
            <person name="Pierson E.A."/>
            <person name="Pierson L.S.III."/>
        </authorList>
    </citation>
    <scope>NUCLEOTIDE SEQUENCE [LARGE SCALE GENOMIC DNA]</scope>
    <source>
        <strain evidence="1 2">S611</strain>
    </source>
</reference>
<proteinExistence type="predicted"/>
<dbReference type="EMBL" id="AXOM01000009">
    <property type="protein sequence ID" value="ESS60171.1"/>
    <property type="molecule type" value="Genomic_DNA"/>
</dbReference>
<accession>A0ABN0QCU1</accession>
<dbReference type="Proteomes" id="UP000017834">
    <property type="component" value="Unassembled WGS sequence"/>
</dbReference>
<keyword evidence="2" id="KW-1185">Reference proteome</keyword>
<organism evidence="1 2">
    <name type="scientific">Enterobacter cloacae S611</name>
    <dbReference type="NCBI Taxonomy" id="1399146"/>
    <lineage>
        <taxon>Bacteria</taxon>
        <taxon>Pseudomonadati</taxon>
        <taxon>Pseudomonadota</taxon>
        <taxon>Gammaproteobacteria</taxon>
        <taxon>Enterobacterales</taxon>
        <taxon>Enterobacteriaceae</taxon>
        <taxon>Enterobacter</taxon>
        <taxon>Enterobacter cloacae complex</taxon>
    </lineage>
</organism>
<name>A0ABN0QCU1_ENTCL</name>
<protein>
    <submittedName>
        <fullName evidence="1">Uncharacterized protein</fullName>
    </submittedName>
</protein>
<gene>
    <name evidence="1" type="ORF">EDP2_3915</name>
</gene>
<sequence>MFLINLVCKRTGSNFSPSIYFTDCFACCVTCNLTAIHIFKYFNILNLVLGSRD</sequence>
<evidence type="ECO:0000313" key="1">
    <source>
        <dbReference type="EMBL" id="ESS60171.1"/>
    </source>
</evidence>
<evidence type="ECO:0000313" key="2">
    <source>
        <dbReference type="Proteomes" id="UP000017834"/>
    </source>
</evidence>
<comment type="caution">
    <text evidence="1">The sequence shown here is derived from an EMBL/GenBank/DDBJ whole genome shotgun (WGS) entry which is preliminary data.</text>
</comment>